<feature type="transmembrane region" description="Helical" evidence="8">
    <location>
        <begin position="384"/>
        <end position="400"/>
    </location>
</feature>
<keyword evidence="7 8" id="KW-0472">Membrane</keyword>
<feature type="transmembrane region" description="Helical" evidence="8">
    <location>
        <begin position="266"/>
        <end position="289"/>
    </location>
</feature>
<evidence type="ECO:0000313" key="9">
    <source>
        <dbReference type="Proteomes" id="UP000087171"/>
    </source>
</evidence>
<name>A0A1S3DYQ5_CICAR</name>
<dbReference type="GO" id="GO:0005886">
    <property type="term" value="C:plasma membrane"/>
    <property type="evidence" value="ECO:0007669"/>
    <property type="project" value="UniProtKB-SubCell"/>
</dbReference>
<gene>
    <name evidence="10" type="primary">LOC101494430</name>
</gene>
<feature type="transmembrane region" description="Helical" evidence="8">
    <location>
        <begin position="234"/>
        <end position="254"/>
    </location>
</feature>
<dbReference type="OrthoDB" id="204942at2759"/>
<evidence type="ECO:0000256" key="2">
    <source>
        <dbReference type="ARBA" id="ARBA00022448"/>
    </source>
</evidence>
<evidence type="ECO:0000256" key="5">
    <source>
        <dbReference type="ARBA" id="ARBA00022692"/>
    </source>
</evidence>
<dbReference type="InterPro" id="IPR018227">
    <property type="entry name" value="Amino_acid_transport_2"/>
</dbReference>
<keyword evidence="9" id="KW-1185">Reference proteome</keyword>
<evidence type="ECO:0000256" key="6">
    <source>
        <dbReference type="ARBA" id="ARBA00022989"/>
    </source>
</evidence>
<dbReference type="Gene3D" id="1.20.1740.10">
    <property type="entry name" value="Amino acid/polyamine transporter I"/>
    <property type="match status" value="1"/>
</dbReference>
<evidence type="ECO:0000313" key="10">
    <source>
        <dbReference type="RefSeq" id="XP_012568580.1"/>
    </source>
</evidence>
<keyword evidence="4" id="KW-0997">Cell inner membrane</keyword>
<feature type="transmembrane region" description="Helical" evidence="8">
    <location>
        <begin position="301"/>
        <end position="324"/>
    </location>
</feature>
<evidence type="ECO:0000256" key="3">
    <source>
        <dbReference type="ARBA" id="ARBA00022475"/>
    </source>
</evidence>
<dbReference type="KEGG" id="cam:101494430"/>
<evidence type="ECO:0000256" key="4">
    <source>
        <dbReference type="ARBA" id="ARBA00022519"/>
    </source>
</evidence>
<evidence type="ECO:0000256" key="1">
    <source>
        <dbReference type="ARBA" id="ARBA00004429"/>
    </source>
</evidence>
<dbReference type="Proteomes" id="UP000087171">
    <property type="component" value="Chromosome Ca2"/>
</dbReference>
<keyword evidence="5 8" id="KW-0812">Transmembrane</keyword>
<evidence type="ECO:0000256" key="7">
    <source>
        <dbReference type="ARBA" id="ARBA00023136"/>
    </source>
</evidence>
<comment type="subcellular location">
    <subcellularLocation>
        <location evidence="1">Cell inner membrane</location>
        <topology evidence="1">Multi-pass membrane protein</topology>
    </subcellularLocation>
</comment>
<keyword evidence="3" id="KW-1003">Cell membrane</keyword>
<feature type="transmembrane region" description="Helical" evidence="8">
    <location>
        <begin position="166"/>
        <end position="191"/>
    </location>
</feature>
<dbReference type="PANTHER" id="PTHR32195:SF26">
    <property type="entry name" value="TRYPTOPHAN OR TYROSINE TRANSPORTER PROTEIN"/>
    <property type="match status" value="1"/>
</dbReference>
<organism evidence="9 10">
    <name type="scientific">Cicer arietinum</name>
    <name type="common">Chickpea</name>
    <name type="synonym">Garbanzo</name>
    <dbReference type="NCBI Taxonomy" id="3827"/>
    <lineage>
        <taxon>Eukaryota</taxon>
        <taxon>Viridiplantae</taxon>
        <taxon>Streptophyta</taxon>
        <taxon>Embryophyta</taxon>
        <taxon>Tracheophyta</taxon>
        <taxon>Spermatophyta</taxon>
        <taxon>Magnoliopsida</taxon>
        <taxon>eudicotyledons</taxon>
        <taxon>Gunneridae</taxon>
        <taxon>Pentapetalae</taxon>
        <taxon>rosids</taxon>
        <taxon>fabids</taxon>
        <taxon>Fabales</taxon>
        <taxon>Fabaceae</taxon>
        <taxon>Papilionoideae</taxon>
        <taxon>50 kb inversion clade</taxon>
        <taxon>NPAAA clade</taxon>
        <taxon>Hologalegina</taxon>
        <taxon>IRL clade</taxon>
        <taxon>Cicereae</taxon>
        <taxon>Cicer</taxon>
    </lineage>
</organism>
<dbReference type="GeneID" id="101494430"/>
<dbReference type="RefSeq" id="XP_012568580.1">
    <property type="nucleotide sequence ID" value="XM_012713126.2"/>
</dbReference>
<reference evidence="10" key="2">
    <citation type="submission" date="2025-08" db="UniProtKB">
        <authorList>
            <consortium name="RefSeq"/>
        </authorList>
    </citation>
    <scope>IDENTIFICATION</scope>
    <source>
        <tissue evidence="10">Etiolated seedlings</tissue>
    </source>
</reference>
<protein>
    <submittedName>
        <fullName evidence="10">Uncharacterized protein LOC101494430</fullName>
    </submittedName>
</protein>
<feature type="transmembrane region" description="Helical" evidence="8">
    <location>
        <begin position="344"/>
        <end position="372"/>
    </location>
</feature>
<keyword evidence="2" id="KW-0813">Transport</keyword>
<dbReference type="AlphaFoldDB" id="A0A1S3DYQ5"/>
<feature type="transmembrane region" description="Helical" evidence="8">
    <location>
        <begin position="203"/>
        <end position="222"/>
    </location>
</feature>
<accession>A0A1S3DYQ5</accession>
<proteinExistence type="predicted"/>
<feature type="transmembrane region" description="Helical" evidence="8">
    <location>
        <begin position="119"/>
        <end position="145"/>
    </location>
</feature>
<sequence length="476" mass="51226">MVVFLSCSSLSPFFHIPTFVTKPRNKQLLCNVPSFHQTTLQSTPLSTNLHKCFSQQKQSQSFQEQEQQAFRFERLFSNLNQATLKREPGSLTSAIFLVAGTTVGAGILAIPAVTQESGFLASTVTCIICWAFMVVTGLLVAEVNVSTMCDLGSGGVSLVSMARRTLGTVGVQISCWSYIFIHYALLIAYIARSSDILTNFLGIPTWESATLFSLIFGGICFFGSQRFIGTINGVLVIGIISFFAALVVVASGNLHLEALLKANFQAAPMSIPIIALSFVYQNVVPVLCTNLEGDLLKVRSAIILGTAIPLGLFLVWNAVILGTVGDNAMGLDPLQQLRSTNGTIGPIVEVFSLLAIATSYIGFVLGLTDFLADLLNLPTGQNRPLPYILTLIPPLILSLLDPEIFFKALDFAGTYGVLLLFGVIPAAMSWSDRNSNSSSSVKLPELVPGGRITLLMVLGGSGYVILSELFENLQHL</sequence>
<dbReference type="GO" id="GO:0003333">
    <property type="term" value="P:amino acid transmembrane transport"/>
    <property type="evidence" value="ECO:0007669"/>
    <property type="project" value="InterPro"/>
</dbReference>
<evidence type="ECO:0000256" key="8">
    <source>
        <dbReference type="SAM" id="Phobius"/>
    </source>
</evidence>
<keyword evidence="6 8" id="KW-1133">Transmembrane helix</keyword>
<reference evidence="9" key="1">
    <citation type="journal article" date="2013" name="Nat. Biotechnol.">
        <title>Draft genome sequence of chickpea (Cicer arietinum) provides a resource for trait improvement.</title>
        <authorList>
            <person name="Varshney R.K."/>
            <person name="Song C."/>
            <person name="Saxena R.K."/>
            <person name="Azam S."/>
            <person name="Yu S."/>
            <person name="Sharpe A.G."/>
            <person name="Cannon S."/>
            <person name="Baek J."/>
            <person name="Rosen B.D."/>
            <person name="Tar'an B."/>
            <person name="Millan T."/>
            <person name="Zhang X."/>
            <person name="Ramsay L.D."/>
            <person name="Iwata A."/>
            <person name="Wang Y."/>
            <person name="Nelson W."/>
            <person name="Farmer A.D."/>
            <person name="Gaur P.M."/>
            <person name="Soderlund C."/>
            <person name="Penmetsa R.V."/>
            <person name="Xu C."/>
            <person name="Bharti A.K."/>
            <person name="He W."/>
            <person name="Winter P."/>
            <person name="Zhao S."/>
            <person name="Hane J.K."/>
            <person name="Carrasquilla-Garcia N."/>
            <person name="Condie J.A."/>
            <person name="Upadhyaya H.D."/>
            <person name="Luo M.C."/>
            <person name="Thudi M."/>
            <person name="Gowda C.L."/>
            <person name="Singh N.P."/>
            <person name="Lichtenzveig J."/>
            <person name="Gali K.K."/>
            <person name="Rubio J."/>
            <person name="Nadarajan N."/>
            <person name="Dolezel J."/>
            <person name="Bansal K.C."/>
            <person name="Xu X."/>
            <person name="Edwards D."/>
            <person name="Zhang G."/>
            <person name="Kahl G."/>
            <person name="Gil J."/>
            <person name="Singh K.B."/>
            <person name="Datta S.K."/>
            <person name="Jackson S.A."/>
            <person name="Wang J."/>
            <person name="Cook D.R."/>
        </authorList>
    </citation>
    <scope>NUCLEOTIDE SEQUENCE [LARGE SCALE GENOMIC DNA]</scope>
    <source>
        <strain evidence="9">cv. CDC Frontier</strain>
    </source>
</reference>
<dbReference type="Pfam" id="PF03222">
    <property type="entry name" value="Trp_Tyr_perm"/>
    <property type="match status" value="1"/>
</dbReference>
<feature type="transmembrane region" description="Helical" evidence="8">
    <location>
        <begin position="412"/>
        <end position="431"/>
    </location>
</feature>
<dbReference type="PANTHER" id="PTHR32195">
    <property type="entry name" value="OS07G0662800 PROTEIN"/>
    <property type="match status" value="1"/>
</dbReference>
<feature type="transmembrane region" description="Helical" evidence="8">
    <location>
        <begin position="94"/>
        <end position="113"/>
    </location>
</feature>